<keyword evidence="2" id="KW-0597">Phosphoprotein</keyword>
<keyword evidence="1" id="KW-0596">Phosphopantetheine</keyword>
<dbReference type="InterPro" id="IPR050091">
    <property type="entry name" value="PKS_NRPS_Biosynth_Enz"/>
</dbReference>
<evidence type="ECO:0000259" key="10">
    <source>
        <dbReference type="PROSITE" id="PS52019"/>
    </source>
</evidence>
<dbReference type="Gene3D" id="1.10.1200.10">
    <property type="entry name" value="ACP-like"/>
    <property type="match status" value="1"/>
</dbReference>
<dbReference type="InterPro" id="IPR016036">
    <property type="entry name" value="Malonyl_transacylase_ACP-bd"/>
</dbReference>
<dbReference type="InterPro" id="IPR049551">
    <property type="entry name" value="PKS_DH_C"/>
</dbReference>
<sequence length="2492" mass="263774">MLKSTKPGEIAIVGYGCRLPGASDADRFWSLLKDGRCSVGQVDPARWATDRWKTPAGGPGRSYTFAAGQLDAPFDFDAGFFGISPREAEQMDPQQRLILQVTWEALEKSGLRASDLPKATTGVFVGASSSDYANRFYYDPAGIDSQFMTGNTLSLISNRISYILDLNGPSYTVDTACSSGLYALHEAFVAMQAGLVDTAIVGAVNMLLSPFPFVGFSAATMLSKVGLCQAFDANGDGYVRSEGAVVFVLRTLESAIANNDRVLGVISGAGINSDGRTTGVSLPSGDQQRALLEDVYQRFNVNPAKLAFIEAHGTGTRAGDPIETWALGQALGRRRADPLPIGSAKTNVGHLEAGSGLVGLLKAQLALEHGMLPASLHFREPNPDIKFDDWNLTVAASATPLETQGAPLYAGVNSFGFGGANAHVVLRQPKAEEKRPEPGKIEPAPLILSARSEESLSALARAYRARLETASAAEAARIANAAAYQRERLPHRLIALSDDRKEQLAALDAHIAGDKSPMLATGRAQSREGRTAFVFSGNGAQHVGMGRAAYANDPIFRATFDAVSTIFEKLADVSLVEAMHAEDLVERLPYTSLAQPLIFATQVATVESLAEKGLKPDAVLGHSVGEVAAAWAAGAFDLPDAVRLIHVRSRNQEKIRDRGTMAAVLAGADAAHTALEEGGFDQIAVAADNSPRSVTISGPADQIAAFSKFARRKKIACKALGLDYPFHSPLAEALKDDLLADLDWLRPAETRCEFVSATFGGTADGEALGPHYWWTNIRQPVLFRQGLETLLEADCVNFVEIGPRPVLSTYVRDTAAERSRPAAVLPTLEEKDERADMRRVVALAVAQGAHVVENRFFGRDARPDQDLPLYPWRQQTYVVPASDEAVRQLDAMGGDPLLGTALRAGGRDWRATVDPASPAWLGDHRVEDAVVFPAAGYVDMALAAGLEALGADGPIELADLDILRPLAMEEGTGYELRTTLQGDRLVVDVESRRRLSGEDFGLHARGRLRRPAGPIPAAKTPPAPDAERTMGADRLYELTRRFGLGYGEVFRRAVSARLVDARSCFVTLDAAHPALDCARHALHPALLDAAFHGLFALIAERADAADGSMSYLPVRLGSLILHAPHAAPVGAWVEIDKASERSLEATFRLVDVTGAPIATLIGARFKGVRISRAKPASELTYRNALARLAPAGGAKTDLGALAPGLLRDLGVDEAPDLSAGALLLDTTARRIARDALATLATESTVLDAEALIAEGRLAETARPLFERLLIALEEDEAVGRAEDGRALLDPNPPYPPLSALTEALFAEAPRRIVEIARLMALPDALPKLLARGPHEGADGPVTAAQLRMAASGPAGEARWSALSEAAAITVANARADRRLDVLVVGAAPAALLDRLQASAVVSACVVTDPDPRHVRSLKVGDPERAKIDYLALDEIHGRSFDLVLAGDALCRLGAPALADLKALMAEGAALVAVEEAPSLIADLIEGDEADWWSDTLDPALPVGRLREAPEWAETLSAAGFLDVSARPLASAEAQAALILAAAPARMPAEGEAGDGPILVVHAAAETALAEALAARLAEAGRETAAVTEAKLGAALEASEAAEIVLLAHLAQDGPALAAAHARMLSAKTALALPGRVARLWVVTRGGVAAGPLRPLHPSEAAAWGLARVLANEFPDIDVRLADFAPEIPDLAPRLAAEILSPAEDRETVHDLAGRAGVRAERVSDLADRARAAQLADPSMGVRRLALGQQGSIDSLEWRVEDRGAPGDGEIEIEVVAAGLNFRDIMWAQGLLPEEALEDGFAGPTLGMECSGVVVRTGPGCARFREGDRVIAFAPSCFATHVCVHENAVAPLPEGVDLTAAATIPTTFLTAWYGLVELAHLARGETVLIHGGAGGVGLAALQIAAARGAQVIATAGSPAKRELLRQLGAAHVFDSRSLTFADDVMQVTDGRGVDVVLNSLFGEAMERSIECLKPFGRFVELGKRDYYANSQIGLRPFRRNLTYFGVDADQLLVYRPELAVRVFEQLGDGFERGDLIPLPHIVFDSAEVVDAFRLMQKSGHIGKILVKAPPKVEAPKTRAPKITAKGAYLVVGGLGGFGAETAAWLVERGARHIWLTSRSGRVTEAAKTAIRRMEAMGAKVVTRACDAADETAQKELIDEIEAGPARLRGVLHTAMTLDDALFANLDGDRIRTVLRPKIAGAETLDRLTRDLKLDLFVVYSSATTLVGNPGQTAYVAANCYLEALMAERRRAGLPGLAVAWGAISDAGYLTRDARTGAILSDRLGSSAITAREAFQGLEMALAAADPQDASAVNYAQIDWASAARELAVTRTPLFARMEMPDAAAAGEAALDLAALVAGMSEAEALKKISELLAGETSRILRLPAEEIDPRQPLTELGFDSLMAVDLRMAAEEKLGIDIPLMSLAGGATLMDIAARVLKRLDPAEAGAAPEGADTGDAVLDGLVERHVGAGDEIDQEALAELKRRAGGPAGALN</sequence>
<feature type="domain" description="PKS/mFAS DH" evidence="10">
    <location>
        <begin position="890"/>
        <end position="1174"/>
    </location>
</feature>
<dbReference type="SUPFAM" id="SSF47336">
    <property type="entry name" value="ACP-like"/>
    <property type="match status" value="1"/>
</dbReference>
<dbReference type="InterPro" id="IPR018201">
    <property type="entry name" value="Ketoacyl_synth_AS"/>
</dbReference>
<protein>
    <submittedName>
        <fullName evidence="11">Acyl transferase domain-containing protein</fullName>
    </submittedName>
</protein>
<evidence type="ECO:0000256" key="2">
    <source>
        <dbReference type="ARBA" id="ARBA00022553"/>
    </source>
</evidence>
<dbReference type="CDD" id="cd05195">
    <property type="entry name" value="enoyl_red"/>
    <property type="match status" value="1"/>
</dbReference>
<dbReference type="InterPro" id="IPR020807">
    <property type="entry name" value="PKS_DH"/>
</dbReference>
<dbReference type="GO" id="GO:0031177">
    <property type="term" value="F:phosphopantetheine binding"/>
    <property type="evidence" value="ECO:0007669"/>
    <property type="project" value="InterPro"/>
</dbReference>
<dbReference type="GO" id="GO:0016491">
    <property type="term" value="F:oxidoreductase activity"/>
    <property type="evidence" value="ECO:0007669"/>
    <property type="project" value="InterPro"/>
</dbReference>
<dbReference type="InterPro" id="IPR032821">
    <property type="entry name" value="PKS_assoc"/>
</dbReference>
<accession>A0A1I3IMU3</accession>
<evidence type="ECO:0000256" key="1">
    <source>
        <dbReference type="ARBA" id="ARBA00022450"/>
    </source>
</evidence>
<dbReference type="Pfam" id="PF00107">
    <property type="entry name" value="ADH_zinc_N"/>
    <property type="match status" value="1"/>
</dbReference>
<dbReference type="InterPro" id="IPR009081">
    <property type="entry name" value="PP-bd_ACP"/>
</dbReference>
<dbReference type="InterPro" id="IPR014043">
    <property type="entry name" value="Acyl_transferase_dom"/>
</dbReference>
<dbReference type="SMART" id="SM00826">
    <property type="entry name" value="PKS_DH"/>
    <property type="match status" value="1"/>
</dbReference>
<dbReference type="Gene3D" id="3.90.180.10">
    <property type="entry name" value="Medium-chain alcohol dehydrogenases, catalytic domain"/>
    <property type="match status" value="1"/>
</dbReference>
<dbReference type="InterPro" id="IPR014030">
    <property type="entry name" value="Ketoacyl_synth_N"/>
</dbReference>
<dbReference type="InterPro" id="IPR049900">
    <property type="entry name" value="PKS_mFAS_DH"/>
</dbReference>
<dbReference type="PROSITE" id="PS50075">
    <property type="entry name" value="CARRIER"/>
    <property type="match status" value="1"/>
</dbReference>
<dbReference type="InterPro" id="IPR036291">
    <property type="entry name" value="NAD(P)-bd_dom_sf"/>
</dbReference>
<feature type="region of interest" description="N-terminal hotdog fold" evidence="7">
    <location>
        <begin position="890"/>
        <end position="1015"/>
    </location>
</feature>
<evidence type="ECO:0000256" key="6">
    <source>
        <dbReference type="ARBA" id="ARBA00023315"/>
    </source>
</evidence>
<dbReference type="SUPFAM" id="SSF53901">
    <property type="entry name" value="Thiolase-like"/>
    <property type="match status" value="1"/>
</dbReference>
<dbReference type="SMART" id="SM00827">
    <property type="entry name" value="PKS_AT"/>
    <property type="match status" value="1"/>
</dbReference>
<dbReference type="GO" id="GO:0004315">
    <property type="term" value="F:3-oxoacyl-[acyl-carrier-protein] synthase activity"/>
    <property type="evidence" value="ECO:0007669"/>
    <property type="project" value="InterPro"/>
</dbReference>
<dbReference type="SMART" id="SM00825">
    <property type="entry name" value="PKS_KS"/>
    <property type="match status" value="1"/>
</dbReference>
<dbReference type="Gene3D" id="3.40.366.10">
    <property type="entry name" value="Malonyl-Coenzyme A Acyl Carrier Protein, domain 2"/>
    <property type="match status" value="1"/>
</dbReference>
<dbReference type="InterPro" id="IPR006162">
    <property type="entry name" value="Ppantetheine_attach_site"/>
</dbReference>
<dbReference type="InterPro" id="IPR029063">
    <property type="entry name" value="SAM-dependent_MTases_sf"/>
</dbReference>
<dbReference type="InterPro" id="IPR013154">
    <property type="entry name" value="ADH-like_N"/>
</dbReference>
<dbReference type="InterPro" id="IPR020843">
    <property type="entry name" value="ER"/>
</dbReference>
<dbReference type="Pfam" id="PF02801">
    <property type="entry name" value="Ketoacyl-synt_C"/>
    <property type="match status" value="1"/>
</dbReference>
<dbReference type="Pfam" id="PF00550">
    <property type="entry name" value="PP-binding"/>
    <property type="match status" value="1"/>
</dbReference>
<dbReference type="PROSITE" id="PS52004">
    <property type="entry name" value="KS3_2"/>
    <property type="match status" value="1"/>
</dbReference>
<gene>
    <name evidence="11" type="ORF">SAMN05216258_107143</name>
</gene>
<keyword evidence="12" id="KW-1185">Reference proteome</keyword>
<dbReference type="SMART" id="SM00829">
    <property type="entry name" value="PKS_ER"/>
    <property type="match status" value="1"/>
</dbReference>
<evidence type="ECO:0000256" key="4">
    <source>
        <dbReference type="ARBA" id="ARBA00022857"/>
    </source>
</evidence>
<dbReference type="InterPro" id="IPR036736">
    <property type="entry name" value="ACP-like_sf"/>
</dbReference>
<dbReference type="CDD" id="cd00833">
    <property type="entry name" value="PKS"/>
    <property type="match status" value="1"/>
</dbReference>
<dbReference type="InterPro" id="IPR013968">
    <property type="entry name" value="PKS_KR"/>
</dbReference>
<feature type="domain" description="Carrier" evidence="8">
    <location>
        <begin position="2358"/>
        <end position="2439"/>
    </location>
</feature>
<keyword evidence="3 11" id="KW-0808">Transferase</keyword>
<dbReference type="PANTHER" id="PTHR43775:SF37">
    <property type="entry name" value="SI:DKEY-61P9.11"/>
    <property type="match status" value="1"/>
</dbReference>
<dbReference type="InterPro" id="IPR020806">
    <property type="entry name" value="PKS_PP-bd"/>
</dbReference>
<keyword evidence="5" id="KW-0511">Multifunctional enzyme</keyword>
<evidence type="ECO:0000259" key="9">
    <source>
        <dbReference type="PROSITE" id="PS52004"/>
    </source>
</evidence>
<dbReference type="InterPro" id="IPR057326">
    <property type="entry name" value="KR_dom"/>
</dbReference>
<feature type="region of interest" description="C-terminal hotdog fold" evidence="7">
    <location>
        <begin position="1027"/>
        <end position="1174"/>
    </location>
</feature>
<dbReference type="InterPro" id="IPR001227">
    <property type="entry name" value="Ac_transferase_dom_sf"/>
</dbReference>
<dbReference type="Gene3D" id="3.40.50.720">
    <property type="entry name" value="NAD(P)-binding Rossmann-like Domain"/>
    <property type="match status" value="3"/>
</dbReference>
<feature type="domain" description="Ketosynthase family 3 (KS3)" evidence="9">
    <location>
        <begin position="7"/>
        <end position="428"/>
    </location>
</feature>
<dbReference type="GO" id="GO:0004312">
    <property type="term" value="F:fatty acid synthase activity"/>
    <property type="evidence" value="ECO:0007669"/>
    <property type="project" value="TreeGrafter"/>
</dbReference>
<dbReference type="InterPro" id="IPR013149">
    <property type="entry name" value="ADH-like_C"/>
</dbReference>
<evidence type="ECO:0000256" key="5">
    <source>
        <dbReference type="ARBA" id="ARBA00023268"/>
    </source>
</evidence>
<keyword evidence="4" id="KW-0521">NADP</keyword>
<dbReference type="InterPro" id="IPR042104">
    <property type="entry name" value="PKS_dehydratase_sf"/>
</dbReference>
<feature type="active site" description="Proton acceptor; for dehydratase activity" evidence="7">
    <location>
        <position position="924"/>
    </location>
</feature>
<dbReference type="RefSeq" id="WP_092861125.1">
    <property type="nucleotide sequence ID" value="NZ_FOQH01000007.1"/>
</dbReference>
<dbReference type="SMART" id="SM00823">
    <property type="entry name" value="PKS_PP"/>
    <property type="match status" value="1"/>
</dbReference>
<dbReference type="Pfam" id="PF00109">
    <property type="entry name" value="ketoacyl-synt"/>
    <property type="match status" value="1"/>
</dbReference>
<evidence type="ECO:0000256" key="7">
    <source>
        <dbReference type="PROSITE-ProRule" id="PRU01363"/>
    </source>
</evidence>
<dbReference type="PROSITE" id="PS00606">
    <property type="entry name" value="KS3_1"/>
    <property type="match status" value="1"/>
</dbReference>
<dbReference type="InterPro" id="IPR049552">
    <property type="entry name" value="PKS_DH_N"/>
</dbReference>
<evidence type="ECO:0000256" key="3">
    <source>
        <dbReference type="ARBA" id="ARBA00022679"/>
    </source>
</evidence>
<dbReference type="Pfam" id="PF08240">
    <property type="entry name" value="ADH_N"/>
    <property type="match status" value="1"/>
</dbReference>
<dbReference type="InterPro" id="IPR020841">
    <property type="entry name" value="PKS_Beta-ketoAc_synthase_dom"/>
</dbReference>
<dbReference type="Gene3D" id="3.40.50.150">
    <property type="entry name" value="Vaccinia Virus protein VP39"/>
    <property type="match status" value="1"/>
</dbReference>
<dbReference type="Pfam" id="PF00698">
    <property type="entry name" value="Acyl_transf_1"/>
    <property type="match status" value="1"/>
</dbReference>
<dbReference type="Gene3D" id="3.10.129.110">
    <property type="entry name" value="Polyketide synthase dehydratase"/>
    <property type="match status" value="1"/>
</dbReference>
<evidence type="ECO:0000313" key="12">
    <source>
        <dbReference type="Proteomes" id="UP000199377"/>
    </source>
</evidence>
<evidence type="ECO:0000259" key="8">
    <source>
        <dbReference type="PROSITE" id="PS50075"/>
    </source>
</evidence>
<dbReference type="Gene3D" id="3.30.70.3290">
    <property type="match status" value="1"/>
</dbReference>
<dbReference type="SMART" id="SM00822">
    <property type="entry name" value="PKS_KR"/>
    <property type="match status" value="1"/>
</dbReference>
<proteinExistence type="predicted"/>
<dbReference type="OrthoDB" id="9778690at2"/>
<dbReference type="Gene3D" id="3.40.47.10">
    <property type="match status" value="1"/>
</dbReference>
<dbReference type="Pfam" id="PF21089">
    <property type="entry name" value="PKS_DH_N"/>
    <property type="match status" value="1"/>
</dbReference>
<organism evidence="11 12">
    <name type="scientific">Albimonas pacifica</name>
    <dbReference type="NCBI Taxonomy" id="1114924"/>
    <lineage>
        <taxon>Bacteria</taxon>
        <taxon>Pseudomonadati</taxon>
        <taxon>Pseudomonadota</taxon>
        <taxon>Alphaproteobacteria</taxon>
        <taxon>Rhodobacterales</taxon>
        <taxon>Paracoccaceae</taxon>
        <taxon>Albimonas</taxon>
    </lineage>
</organism>
<dbReference type="PANTHER" id="PTHR43775">
    <property type="entry name" value="FATTY ACID SYNTHASE"/>
    <property type="match status" value="1"/>
</dbReference>
<dbReference type="InterPro" id="IPR016035">
    <property type="entry name" value="Acyl_Trfase/lysoPLipase"/>
</dbReference>
<dbReference type="FunFam" id="3.40.50.720:FF:000209">
    <property type="entry name" value="Polyketide synthase Pks12"/>
    <property type="match status" value="1"/>
</dbReference>
<dbReference type="Proteomes" id="UP000199377">
    <property type="component" value="Unassembled WGS sequence"/>
</dbReference>
<dbReference type="InterPro" id="IPR011032">
    <property type="entry name" value="GroES-like_sf"/>
</dbReference>
<evidence type="ECO:0000313" key="11">
    <source>
        <dbReference type="EMBL" id="SFI49315.1"/>
    </source>
</evidence>
<reference evidence="11 12" key="1">
    <citation type="submission" date="2016-10" db="EMBL/GenBank/DDBJ databases">
        <authorList>
            <person name="de Groot N.N."/>
        </authorList>
    </citation>
    <scope>NUCLEOTIDE SEQUENCE [LARGE SCALE GENOMIC DNA]</scope>
    <source>
        <strain evidence="11 12">CGMCC 1.11030</strain>
    </source>
</reference>
<dbReference type="SUPFAM" id="SSF51735">
    <property type="entry name" value="NAD(P)-binding Rossmann-fold domains"/>
    <property type="match status" value="3"/>
</dbReference>
<dbReference type="STRING" id="1114924.SAMN05216258_107143"/>
<dbReference type="InterPro" id="IPR014031">
    <property type="entry name" value="Ketoacyl_synth_C"/>
</dbReference>
<dbReference type="SUPFAM" id="SSF55048">
    <property type="entry name" value="Probable ACP-binding domain of malonyl-CoA ACP transacylase"/>
    <property type="match status" value="1"/>
</dbReference>
<dbReference type="PROSITE" id="PS52019">
    <property type="entry name" value="PKS_MFAS_DH"/>
    <property type="match status" value="1"/>
</dbReference>
<dbReference type="PROSITE" id="PS00012">
    <property type="entry name" value="PHOSPHOPANTETHEINE"/>
    <property type="match status" value="1"/>
</dbReference>
<dbReference type="SUPFAM" id="SSF53335">
    <property type="entry name" value="S-adenosyl-L-methionine-dependent methyltransferases"/>
    <property type="match status" value="1"/>
</dbReference>
<dbReference type="EMBL" id="FOQH01000007">
    <property type="protein sequence ID" value="SFI49315.1"/>
    <property type="molecule type" value="Genomic_DNA"/>
</dbReference>
<dbReference type="Pfam" id="PF16197">
    <property type="entry name" value="KAsynt_C_assoc"/>
    <property type="match status" value="1"/>
</dbReference>
<dbReference type="InterPro" id="IPR016039">
    <property type="entry name" value="Thiolase-like"/>
</dbReference>
<dbReference type="Pfam" id="PF08659">
    <property type="entry name" value="KR"/>
    <property type="match status" value="1"/>
</dbReference>
<dbReference type="SUPFAM" id="SSF52151">
    <property type="entry name" value="FabD/lysophospholipase-like"/>
    <property type="match status" value="1"/>
</dbReference>
<dbReference type="GO" id="GO:0006633">
    <property type="term" value="P:fatty acid biosynthetic process"/>
    <property type="evidence" value="ECO:0007669"/>
    <property type="project" value="InterPro"/>
</dbReference>
<feature type="active site" description="Proton donor; for dehydratase activity" evidence="7">
    <location>
        <position position="1088"/>
    </location>
</feature>
<keyword evidence="6" id="KW-0012">Acyltransferase</keyword>
<dbReference type="SUPFAM" id="SSF50129">
    <property type="entry name" value="GroES-like"/>
    <property type="match status" value="1"/>
</dbReference>
<name>A0A1I3IMU3_9RHOB</name>
<dbReference type="Pfam" id="PF14765">
    <property type="entry name" value="PS-DH"/>
    <property type="match status" value="1"/>
</dbReference>